<feature type="domain" description="CHAD" evidence="1">
    <location>
        <begin position="232"/>
        <end position="539"/>
    </location>
</feature>
<dbReference type="Pfam" id="PF05235">
    <property type="entry name" value="CHAD"/>
    <property type="match status" value="1"/>
</dbReference>
<organism evidence="2 3">
    <name type="scientific">Brevibacterium pityocampae</name>
    <dbReference type="NCBI Taxonomy" id="506594"/>
    <lineage>
        <taxon>Bacteria</taxon>
        <taxon>Bacillati</taxon>
        <taxon>Actinomycetota</taxon>
        <taxon>Actinomycetes</taxon>
        <taxon>Micrococcales</taxon>
        <taxon>Brevibacteriaceae</taxon>
        <taxon>Brevibacterium</taxon>
    </lineage>
</organism>
<evidence type="ECO:0000313" key="2">
    <source>
        <dbReference type="EMBL" id="GAA4388247.1"/>
    </source>
</evidence>
<sequence>MSGTFLEIERKYDITGQTSLPRLHGAAGVSRVGYRPPVALEAVYFDTRDRVLAANGVILRRRAGGEDAGWHVKIPSGAHRIEMQVPLASSERTGDGPAESVPYRVPEEIADLVAVHVRGRALVPVLSMNTLRSVVDLMDARGRTVAEVCDDQVAAMAAGSRTDSRVRHWREWEVEVVNPTLVGGMESVPGFLDAVESTLLDAGAQRSHAGSKLEKVLGRPADPLSPEGAGEGTDLATVLTRTVRTQVRRLKSWDPLVRRSADDAVHQFRVSARTLRSLLQIYRPLLEPEARKEVNRALRRLGRLLSAARDAEVLRDQVGERIAALPGGAEGLTAALIPKRTVRRLRDSQVREYRRAHRRLLAAMRSPWYAEQLDIIDRCARAVPLHPDLGAEQRRDAAAALAPLATAQVDSLLAHAETAEHEADEATRIEELHEVRKEAKRLRYAVSAVTDAAAIDLGDDLAEKMAVAKKLQTALGTHRDSVMFQDHVRSTARRAEKKGEPTFGYGLLYGAEIAVQTKALKKTTKLLSRLHSAASTEQA</sequence>
<dbReference type="Gene3D" id="1.40.20.10">
    <property type="entry name" value="CHAD domain"/>
    <property type="match status" value="1"/>
</dbReference>
<dbReference type="InterPro" id="IPR007899">
    <property type="entry name" value="CHAD_dom"/>
</dbReference>
<protein>
    <submittedName>
        <fullName evidence="2">CYTH and CHAD domain-containing protein</fullName>
    </submittedName>
</protein>
<evidence type="ECO:0000313" key="3">
    <source>
        <dbReference type="Proteomes" id="UP001500642"/>
    </source>
</evidence>
<dbReference type="SMART" id="SM01118">
    <property type="entry name" value="CYTH"/>
    <property type="match status" value="1"/>
</dbReference>
<accession>A0ABP8JBI8</accession>
<dbReference type="Pfam" id="PF01928">
    <property type="entry name" value="CYTH"/>
    <property type="match status" value="1"/>
</dbReference>
<dbReference type="PANTHER" id="PTHR39339:SF1">
    <property type="entry name" value="CHAD DOMAIN-CONTAINING PROTEIN"/>
    <property type="match status" value="1"/>
</dbReference>
<dbReference type="CDD" id="cd07374">
    <property type="entry name" value="CYTH-like_Pase"/>
    <property type="match status" value="1"/>
</dbReference>
<dbReference type="SUPFAM" id="SSF55154">
    <property type="entry name" value="CYTH-like phosphatases"/>
    <property type="match status" value="1"/>
</dbReference>
<proteinExistence type="predicted"/>
<dbReference type="RefSeq" id="WP_137319582.1">
    <property type="nucleotide sequence ID" value="NZ_BAABGL010000006.1"/>
</dbReference>
<dbReference type="InterPro" id="IPR033469">
    <property type="entry name" value="CYTH-like_dom_sf"/>
</dbReference>
<dbReference type="PROSITE" id="PS51708">
    <property type="entry name" value="CHAD"/>
    <property type="match status" value="1"/>
</dbReference>
<name>A0ABP8JBI8_9MICO</name>
<gene>
    <name evidence="2" type="ORF">GCM10023167_12810</name>
</gene>
<dbReference type="PANTHER" id="PTHR39339">
    <property type="entry name" value="SLR1444 PROTEIN"/>
    <property type="match status" value="1"/>
</dbReference>
<dbReference type="Proteomes" id="UP001500642">
    <property type="component" value="Unassembled WGS sequence"/>
</dbReference>
<dbReference type="EMBL" id="BAABGL010000006">
    <property type="protein sequence ID" value="GAA4388247.1"/>
    <property type="molecule type" value="Genomic_DNA"/>
</dbReference>
<dbReference type="InterPro" id="IPR023577">
    <property type="entry name" value="CYTH_domain"/>
</dbReference>
<keyword evidence="3" id="KW-1185">Reference proteome</keyword>
<reference evidence="3" key="1">
    <citation type="journal article" date="2019" name="Int. J. Syst. Evol. Microbiol.">
        <title>The Global Catalogue of Microorganisms (GCM) 10K type strain sequencing project: providing services to taxonomists for standard genome sequencing and annotation.</title>
        <authorList>
            <consortium name="The Broad Institute Genomics Platform"/>
            <consortium name="The Broad Institute Genome Sequencing Center for Infectious Disease"/>
            <person name="Wu L."/>
            <person name="Ma J."/>
        </authorList>
    </citation>
    <scope>NUCLEOTIDE SEQUENCE [LARGE SCALE GENOMIC DNA]</scope>
    <source>
        <strain evidence="3">JCM 17808</strain>
    </source>
</reference>
<comment type="caution">
    <text evidence="2">The sequence shown here is derived from an EMBL/GenBank/DDBJ whole genome shotgun (WGS) entry which is preliminary data.</text>
</comment>
<dbReference type="SMART" id="SM00880">
    <property type="entry name" value="CHAD"/>
    <property type="match status" value="1"/>
</dbReference>
<evidence type="ECO:0000259" key="1">
    <source>
        <dbReference type="PROSITE" id="PS51708"/>
    </source>
</evidence>
<dbReference type="Gene3D" id="2.40.320.10">
    <property type="entry name" value="Hypothetical Protein Pfu-838710-001"/>
    <property type="match status" value="1"/>
</dbReference>
<dbReference type="InterPro" id="IPR038186">
    <property type="entry name" value="CHAD_dom_sf"/>
</dbReference>